<name>J3M1I6_ORYBR</name>
<dbReference type="AlphaFoldDB" id="J3M1I6"/>
<evidence type="ECO:0000313" key="3">
    <source>
        <dbReference type="Proteomes" id="UP000006038"/>
    </source>
</evidence>
<dbReference type="Gene3D" id="3.80.10.10">
    <property type="entry name" value="Ribonuclease Inhibitor"/>
    <property type="match status" value="4"/>
</dbReference>
<keyword evidence="3" id="KW-1185">Reference proteome</keyword>
<dbReference type="OMA" id="YSCESLG"/>
<dbReference type="eggNOG" id="KOG4658">
    <property type="taxonomic scope" value="Eukaryota"/>
</dbReference>
<evidence type="ECO:0000259" key="1">
    <source>
        <dbReference type="Pfam" id="PF25019"/>
    </source>
</evidence>
<dbReference type="EnsemblPlants" id="OB04G32610.1">
    <property type="protein sequence ID" value="OB04G32610.1"/>
    <property type="gene ID" value="OB04G32610"/>
</dbReference>
<dbReference type="SUPFAM" id="SSF52058">
    <property type="entry name" value="L domain-like"/>
    <property type="match status" value="2"/>
</dbReference>
<dbReference type="Proteomes" id="UP000006038">
    <property type="component" value="Chromosome 4"/>
</dbReference>
<dbReference type="Pfam" id="PF25019">
    <property type="entry name" value="LRR_R13L1-DRL21"/>
    <property type="match status" value="1"/>
</dbReference>
<proteinExistence type="predicted"/>
<dbReference type="InterPro" id="IPR032675">
    <property type="entry name" value="LRR_dom_sf"/>
</dbReference>
<dbReference type="HOGENOM" id="CLU_000837_36_0_1"/>
<dbReference type="PANTHER" id="PTHR47186:SF27">
    <property type="entry name" value="NB-ARC DOMAIN-CONTAINING PROTEIN"/>
    <property type="match status" value="1"/>
</dbReference>
<reference evidence="2" key="1">
    <citation type="journal article" date="2013" name="Nat. Commun.">
        <title>Whole-genome sequencing of Oryza brachyantha reveals mechanisms underlying Oryza genome evolution.</title>
        <authorList>
            <person name="Chen J."/>
            <person name="Huang Q."/>
            <person name="Gao D."/>
            <person name="Wang J."/>
            <person name="Lang Y."/>
            <person name="Liu T."/>
            <person name="Li B."/>
            <person name="Bai Z."/>
            <person name="Luis Goicoechea J."/>
            <person name="Liang C."/>
            <person name="Chen C."/>
            <person name="Zhang W."/>
            <person name="Sun S."/>
            <person name="Liao Y."/>
            <person name="Zhang X."/>
            <person name="Yang L."/>
            <person name="Song C."/>
            <person name="Wang M."/>
            <person name="Shi J."/>
            <person name="Liu G."/>
            <person name="Liu J."/>
            <person name="Zhou H."/>
            <person name="Zhou W."/>
            <person name="Yu Q."/>
            <person name="An N."/>
            <person name="Chen Y."/>
            <person name="Cai Q."/>
            <person name="Wang B."/>
            <person name="Liu B."/>
            <person name="Min J."/>
            <person name="Huang Y."/>
            <person name="Wu H."/>
            <person name="Li Z."/>
            <person name="Zhang Y."/>
            <person name="Yin Y."/>
            <person name="Song W."/>
            <person name="Jiang J."/>
            <person name="Jackson S.A."/>
            <person name="Wing R.A."/>
            <person name="Wang J."/>
            <person name="Chen M."/>
        </authorList>
    </citation>
    <scope>NUCLEOTIDE SEQUENCE [LARGE SCALE GENOMIC DNA]</scope>
    <source>
        <strain evidence="2">cv. IRGC 101232</strain>
    </source>
</reference>
<reference evidence="2" key="2">
    <citation type="submission" date="2013-04" db="UniProtKB">
        <authorList>
            <consortium name="EnsemblPlants"/>
        </authorList>
    </citation>
    <scope>IDENTIFICATION</scope>
</reference>
<sequence>MNSVQNLLSPYHLRYLEFIDVYKGGVVPQAFTSFYHLQVLNLSTHGVHDVPAAMSNLVNLRHFIAQEKVHQAIAGVGNMASLQELKFKVRNVCTFEMGQLQPMNKLVTLGISHLENVKTKDEASSARLIDKEYLKKLSLSWNGDSVSIEPDRSKDVLEGLRPHHNLKDLSITGYSSPNSPTWFSSNMSVTSLQTIHLENCREWQILSSLEMLPLLKKLKLVRMLNLMELSLPSLEELVLIEMPKLEKCIGSCGIELTTDLRVLMIEDCPQPNDFTPFQSYSSFGAELWFPSLRELTIVCCPHISKWETLPLGKMHALKSLKLTDLHAVRELLVPSLEKLVLSNMPSLECCSGLTASRVQMSTSQEDKEWLSGLRELTIHDCPHLVVSYALPPSALMSHFSIKGVPTHPIMEKHYGFTIKSDELIMLDDKILAFHSLRGIRSLFINDCPNLASLSNECLNQLIDLEGLCIRGCPNFTMTSGLVLPSLRWLSVQTCGISGSWLMEMLSHARSFDQLQLHDSPQIKFISFSQPTEMEGTCSLGSATTVTSHFAGDEQLLQIPSNVVRSLRMLVIFNCHNLEFSGEEGPLRGYTSLDIRIQHCPKLVPLLVSGMMEVGSLPTSLRLLDIDMGPELSTIWDLKLQELEQGGYQVPPPPPSLETFLVTNLTDKVQSCLLSCLPSITKLVISNSPELTSLHLGYSKALECLEIVGCESLASVEGFGSLTNLRSLVVYDPPILPRCFELLSHQQGATDIWSKLEKLQIGDGSVLTASLCKQLTSLKRLFFFPERSKHGAMMMGLTKEQERALQLLTSLQSLNFWHLPNLLSLPAKLASLTSLQHLYISNCPRIARLPEIGLPPSLVQLTVRRCSEELCMHCRMATSEKLKILIDDIPVD</sequence>
<protein>
    <recommendedName>
        <fullName evidence="1">R13L1/DRL21-like LRR repeat region domain-containing protein</fullName>
    </recommendedName>
</protein>
<organism evidence="2">
    <name type="scientific">Oryza brachyantha</name>
    <name type="common">malo sina</name>
    <dbReference type="NCBI Taxonomy" id="4533"/>
    <lineage>
        <taxon>Eukaryota</taxon>
        <taxon>Viridiplantae</taxon>
        <taxon>Streptophyta</taxon>
        <taxon>Embryophyta</taxon>
        <taxon>Tracheophyta</taxon>
        <taxon>Spermatophyta</taxon>
        <taxon>Magnoliopsida</taxon>
        <taxon>Liliopsida</taxon>
        <taxon>Poales</taxon>
        <taxon>Poaceae</taxon>
        <taxon>BOP clade</taxon>
        <taxon>Oryzoideae</taxon>
        <taxon>Oryzeae</taxon>
        <taxon>Oryzinae</taxon>
        <taxon>Oryza</taxon>
    </lineage>
</organism>
<feature type="domain" description="R13L1/DRL21-like LRR repeat region" evidence="1">
    <location>
        <begin position="98"/>
        <end position="223"/>
    </location>
</feature>
<dbReference type="Gramene" id="OB04G32610.1">
    <property type="protein sequence ID" value="OB04G32610.1"/>
    <property type="gene ID" value="OB04G32610"/>
</dbReference>
<dbReference type="PANTHER" id="PTHR47186">
    <property type="entry name" value="LEUCINE-RICH REPEAT-CONTAINING PROTEIN 57"/>
    <property type="match status" value="1"/>
</dbReference>
<dbReference type="InterPro" id="IPR056789">
    <property type="entry name" value="LRR_R13L1-DRL21"/>
</dbReference>
<evidence type="ECO:0000313" key="2">
    <source>
        <dbReference type="EnsemblPlants" id="OB04G32610.1"/>
    </source>
</evidence>
<accession>J3M1I6</accession>